<evidence type="ECO:0000256" key="3">
    <source>
        <dbReference type="ARBA" id="ARBA00022737"/>
    </source>
</evidence>
<evidence type="ECO:0000256" key="4">
    <source>
        <dbReference type="ARBA" id="ARBA00023004"/>
    </source>
</evidence>
<organism evidence="6 7">
    <name type="scientific">Oikopleura dioica</name>
    <name type="common">Tunicate</name>
    <dbReference type="NCBI Taxonomy" id="34765"/>
    <lineage>
        <taxon>Eukaryota</taxon>
        <taxon>Metazoa</taxon>
        <taxon>Chordata</taxon>
        <taxon>Tunicata</taxon>
        <taxon>Appendicularia</taxon>
        <taxon>Copelata</taxon>
        <taxon>Oikopleuridae</taxon>
        <taxon>Oikopleura</taxon>
    </lineage>
</organism>
<dbReference type="InterPro" id="IPR029068">
    <property type="entry name" value="Glyas_Bleomycin-R_OHBP_Dase"/>
</dbReference>
<proteinExistence type="inferred from homology"/>
<dbReference type="PANTHER" id="PTHR11959:SF10">
    <property type="entry name" value="4-HYDROXYPHENYLPYRUVATE DIOXYGENASE-LIKE PROTEIN"/>
    <property type="match status" value="1"/>
</dbReference>
<dbReference type="InterPro" id="IPR005956">
    <property type="entry name" value="4OHPhenylPyrv_dOase"/>
</dbReference>
<gene>
    <name evidence="6" type="ORF">OKIOD_LOCUS14185</name>
</gene>
<protein>
    <submittedName>
        <fullName evidence="6">Oidioi.mRNA.OKI2018_I69.chr2.g5420.t1.cds</fullName>
    </submittedName>
</protein>
<evidence type="ECO:0000259" key="5">
    <source>
        <dbReference type="PROSITE" id="PS51819"/>
    </source>
</evidence>
<dbReference type="SUPFAM" id="SSF54593">
    <property type="entry name" value="Glyoxalase/Bleomycin resistance protein/Dihydroxybiphenyl dioxygenase"/>
    <property type="match status" value="1"/>
</dbReference>
<dbReference type="Proteomes" id="UP001158576">
    <property type="component" value="Chromosome 2"/>
</dbReference>
<comment type="cofactor">
    <cofactor evidence="1">
        <name>Fe cation</name>
        <dbReference type="ChEBI" id="CHEBI:24875"/>
    </cofactor>
</comment>
<comment type="similarity">
    <text evidence="2">Belongs to the 4HPPD family.</text>
</comment>
<evidence type="ECO:0000256" key="2">
    <source>
        <dbReference type="ARBA" id="ARBA00005877"/>
    </source>
</evidence>
<dbReference type="InterPro" id="IPR037523">
    <property type="entry name" value="VOC_core"/>
</dbReference>
<keyword evidence="7" id="KW-1185">Reference proteome</keyword>
<dbReference type="EMBL" id="OU015567">
    <property type="protein sequence ID" value="CAG5111084.1"/>
    <property type="molecule type" value="Genomic_DNA"/>
</dbReference>
<accession>A0ABN7T3M3</accession>
<evidence type="ECO:0000256" key="1">
    <source>
        <dbReference type="ARBA" id="ARBA00001962"/>
    </source>
</evidence>
<evidence type="ECO:0000313" key="7">
    <source>
        <dbReference type="Proteomes" id="UP001158576"/>
    </source>
</evidence>
<name>A0ABN7T3M3_OIKDI</name>
<reference evidence="6 7" key="1">
    <citation type="submission" date="2021-04" db="EMBL/GenBank/DDBJ databases">
        <authorList>
            <person name="Bliznina A."/>
        </authorList>
    </citation>
    <scope>NUCLEOTIDE SEQUENCE [LARGE SCALE GENOMIC DNA]</scope>
</reference>
<sequence>MPEQVCSISGLAYLQLSTSREQLKEDLAETFGFRNFDGKPDGLIQIDLRSNTKEERIHTAAFVGNCNKEIASIIPGLTHKVINSEEIKEFPGAARRKSKICFDFIDHIALVVHLQDFASTSEWYQKTFGLVKIVEHRISARNNGMILTVLKPPDSHFAIVISASLSKSDQTDHIKSYLSRNGPGIQHIAFHCNIHQELKKIEQIDSLEIVPTPMNYYTRPHVQECVQKIKYDIHSLQKNNILIDFEDLNKAEIILQAFTKPVLENGVFFELIERWNGSQGFGKQNVKALWEGIEENC</sequence>
<dbReference type="PANTHER" id="PTHR11959">
    <property type="entry name" value="4-HYDROXYPHENYLPYRUVATE DIOXYGENASE"/>
    <property type="match status" value="1"/>
</dbReference>
<feature type="domain" description="VOC" evidence="5">
    <location>
        <begin position="104"/>
        <end position="247"/>
    </location>
</feature>
<dbReference type="Gene3D" id="3.10.180.10">
    <property type="entry name" value="2,3-Dihydroxybiphenyl 1,2-Dioxygenase, domain 1"/>
    <property type="match status" value="1"/>
</dbReference>
<keyword evidence="3" id="KW-0677">Repeat</keyword>
<dbReference type="PROSITE" id="PS51819">
    <property type="entry name" value="VOC"/>
    <property type="match status" value="1"/>
</dbReference>
<evidence type="ECO:0000313" key="6">
    <source>
        <dbReference type="EMBL" id="CAG5111084.1"/>
    </source>
</evidence>
<keyword evidence="4" id="KW-0408">Iron</keyword>